<evidence type="ECO:0000259" key="4">
    <source>
        <dbReference type="PROSITE" id="PS50977"/>
    </source>
</evidence>
<keyword evidence="1 2" id="KW-0238">DNA-binding</keyword>
<dbReference type="SUPFAM" id="SSF46689">
    <property type="entry name" value="Homeodomain-like"/>
    <property type="match status" value="1"/>
</dbReference>
<gene>
    <name evidence="5" type="ORF">DFR67_103262</name>
</gene>
<dbReference type="AlphaFoldDB" id="A0A318RRP3"/>
<sequence>MGKSETNKTTRRTSRQREAGAAIRAETRRRILEAAIEVFTESGYAAATVTKIADRADVSVQSIYSSWGNKRGLLRGMMESQVIGTQPGSVNPQDMPAAMLANFDPATAGPRELLAHLSHQFRLLTERAASGFHTYAQAAAVDPEAASDWQNLMEIRRMAIRNLVGVVPADRLRPGLTHDSAADTAWVIASPQSHDLLVVRAGFSYDEFEDWIRTTLTSALLPDVPA</sequence>
<accession>A0A318RRP3</accession>
<dbReference type="InterPro" id="IPR001647">
    <property type="entry name" value="HTH_TetR"/>
</dbReference>
<dbReference type="PRINTS" id="PR00455">
    <property type="entry name" value="HTHTETR"/>
</dbReference>
<dbReference type="GO" id="GO:0000976">
    <property type="term" value="F:transcription cis-regulatory region binding"/>
    <property type="evidence" value="ECO:0007669"/>
    <property type="project" value="TreeGrafter"/>
</dbReference>
<evidence type="ECO:0000256" key="3">
    <source>
        <dbReference type="SAM" id="MobiDB-lite"/>
    </source>
</evidence>
<dbReference type="Pfam" id="PF00440">
    <property type="entry name" value="TetR_N"/>
    <property type="match status" value="1"/>
</dbReference>
<dbReference type="InterPro" id="IPR009057">
    <property type="entry name" value="Homeodomain-like_sf"/>
</dbReference>
<dbReference type="GO" id="GO:0003700">
    <property type="term" value="F:DNA-binding transcription factor activity"/>
    <property type="evidence" value="ECO:0007669"/>
    <property type="project" value="TreeGrafter"/>
</dbReference>
<dbReference type="Gene3D" id="1.10.357.10">
    <property type="entry name" value="Tetracycline Repressor, domain 2"/>
    <property type="match status" value="1"/>
</dbReference>
<evidence type="ECO:0000256" key="2">
    <source>
        <dbReference type="PROSITE-ProRule" id="PRU00335"/>
    </source>
</evidence>
<dbReference type="PANTHER" id="PTHR30055">
    <property type="entry name" value="HTH-TYPE TRANSCRIPTIONAL REGULATOR RUTR"/>
    <property type="match status" value="1"/>
</dbReference>
<organism evidence="5 6">
    <name type="scientific">Williamsia limnetica</name>
    <dbReference type="NCBI Taxonomy" id="882452"/>
    <lineage>
        <taxon>Bacteria</taxon>
        <taxon>Bacillati</taxon>
        <taxon>Actinomycetota</taxon>
        <taxon>Actinomycetes</taxon>
        <taxon>Mycobacteriales</taxon>
        <taxon>Nocardiaceae</taxon>
        <taxon>Williamsia</taxon>
    </lineage>
</organism>
<feature type="domain" description="HTH tetR-type" evidence="4">
    <location>
        <begin position="25"/>
        <end position="85"/>
    </location>
</feature>
<evidence type="ECO:0000313" key="5">
    <source>
        <dbReference type="EMBL" id="PYE19350.1"/>
    </source>
</evidence>
<dbReference type="PANTHER" id="PTHR30055:SF226">
    <property type="entry name" value="HTH-TYPE TRANSCRIPTIONAL REGULATOR PKSA"/>
    <property type="match status" value="1"/>
</dbReference>
<name>A0A318RRP3_WILLI</name>
<evidence type="ECO:0000256" key="1">
    <source>
        <dbReference type="ARBA" id="ARBA00023125"/>
    </source>
</evidence>
<dbReference type="EMBL" id="QJSP01000003">
    <property type="protein sequence ID" value="PYE19350.1"/>
    <property type="molecule type" value="Genomic_DNA"/>
</dbReference>
<dbReference type="OrthoDB" id="3691941at2"/>
<comment type="caution">
    <text evidence="5">The sequence shown here is derived from an EMBL/GenBank/DDBJ whole genome shotgun (WGS) entry which is preliminary data.</text>
</comment>
<dbReference type="RefSeq" id="WP_158539911.1">
    <property type="nucleotide sequence ID" value="NZ_QJSP01000003.1"/>
</dbReference>
<reference evidence="5 6" key="1">
    <citation type="submission" date="2018-06" db="EMBL/GenBank/DDBJ databases">
        <title>Genomic Encyclopedia of Type Strains, Phase IV (KMG-IV): sequencing the most valuable type-strain genomes for metagenomic binning, comparative biology and taxonomic classification.</title>
        <authorList>
            <person name="Goeker M."/>
        </authorList>
    </citation>
    <scope>NUCLEOTIDE SEQUENCE [LARGE SCALE GENOMIC DNA]</scope>
    <source>
        <strain evidence="5 6">DSM 45521</strain>
    </source>
</reference>
<feature type="region of interest" description="Disordered" evidence="3">
    <location>
        <begin position="1"/>
        <end position="22"/>
    </location>
</feature>
<proteinExistence type="predicted"/>
<feature type="DNA-binding region" description="H-T-H motif" evidence="2">
    <location>
        <begin position="48"/>
        <end position="67"/>
    </location>
</feature>
<dbReference type="InterPro" id="IPR050109">
    <property type="entry name" value="HTH-type_TetR-like_transc_reg"/>
</dbReference>
<keyword evidence="6" id="KW-1185">Reference proteome</keyword>
<protein>
    <submittedName>
        <fullName evidence="5">TetR family transcriptional regulator</fullName>
    </submittedName>
</protein>
<dbReference type="Proteomes" id="UP000247591">
    <property type="component" value="Unassembled WGS sequence"/>
</dbReference>
<evidence type="ECO:0000313" key="6">
    <source>
        <dbReference type="Proteomes" id="UP000247591"/>
    </source>
</evidence>
<dbReference type="PROSITE" id="PS50977">
    <property type="entry name" value="HTH_TETR_2"/>
    <property type="match status" value="1"/>
</dbReference>